<sequence length="270" mass="29185">MQGSLGKKIGQGAFSEAYGWMPGQVVKLFKAGVSHQFGRHEMRMIRAVLAAGLPVPEVFGEVTLDGRFGIVLERLDGPSLWHLSRTGAVTFEQAGTIVAALAMAVHKTPPPPEIPSMREHMVVELRHDDGKIPKHIGTEILALIDRLSPGDGLCHCDLSPGNVIMTAEGPKLIDWTFAMRAPAAVDLGFLHVILSELAPEIADNPERPRATNAAAQSEYARLAGMSLAELTGAVKPYLPIVRTFVVLGNVVPSLRERLIQRIEAGLRSED</sequence>
<dbReference type="InterPro" id="IPR000719">
    <property type="entry name" value="Prot_kinase_dom"/>
</dbReference>
<name>A0A0R3C879_9BRAD</name>
<keyword evidence="2" id="KW-0808">Transferase</keyword>
<protein>
    <submittedName>
        <fullName evidence="2">Phosphotransferase</fullName>
    </submittedName>
</protein>
<dbReference type="EMBL" id="LJYF01000033">
    <property type="protein sequence ID" value="KRP91259.1"/>
    <property type="molecule type" value="Genomic_DNA"/>
</dbReference>
<dbReference type="InterPro" id="IPR002575">
    <property type="entry name" value="Aminoglycoside_PTrfase"/>
</dbReference>
<proteinExistence type="predicted"/>
<feature type="domain" description="Protein kinase" evidence="1">
    <location>
        <begin position="3"/>
        <end position="270"/>
    </location>
</feature>
<dbReference type="Proteomes" id="UP000051380">
    <property type="component" value="Unassembled WGS sequence"/>
</dbReference>
<dbReference type="Gene3D" id="3.90.1200.10">
    <property type="match status" value="1"/>
</dbReference>
<dbReference type="PROSITE" id="PS50011">
    <property type="entry name" value="PROTEIN_KINASE_DOM"/>
    <property type="match status" value="1"/>
</dbReference>
<dbReference type="SUPFAM" id="SSF56112">
    <property type="entry name" value="Protein kinase-like (PK-like)"/>
    <property type="match status" value="1"/>
</dbReference>
<evidence type="ECO:0000313" key="2">
    <source>
        <dbReference type="EMBL" id="KRP91259.1"/>
    </source>
</evidence>
<gene>
    <name evidence="2" type="ORF">AOQ72_32600</name>
</gene>
<dbReference type="OrthoDB" id="179763at2"/>
<comment type="caution">
    <text evidence="2">The sequence shown here is derived from an EMBL/GenBank/DDBJ whole genome shotgun (WGS) entry which is preliminary data.</text>
</comment>
<dbReference type="GO" id="GO:0004672">
    <property type="term" value="F:protein kinase activity"/>
    <property type="evidence" value="ECO:0007669"/>
    <property type="project" value="InterPro"/>
</dbReference>
<organism evidence="2 3">
    <name type="scientific">Bradyrhizobium yuanmingense</name>
    <dbReference type="NCBI Taxonomy" id="108015"/>
    <lineage>
        <taxon>Bacteria</taxon>
        <taxon>Pseudomonadati</taxon>
        <taxon>Pseudomonadota</taxon>
        <taxon>Alphaproteobacteria</taxon>
        <taxon>Hyphomicrobiales</taxon>
        <taxon>Nitrobacteraceae</taxon>
        <taxon>Bradyrhizobium</taxon>
    </lineage>
</organism>
<evidence type="ECO:0000259" key="1">
    <source>
        <dbReference type="PROSITE" id="PS50011"/>
    </source>
</evidence>
<reference evidence="2 3" key="1">
    <citation type="submission" date="2015-09" db="EMBL/GenBank/DDBJ databases">
        <title>Draft Genome Sequence of the Strain BR 3267 (Bradyrhizobium yuanmingense) recommended as inoculant for cowpea in Brazil.</title>
        <authorList>
            <person name="Simoes-Araujo J.L."/>
            <person name="Zilli J.E."/>
        </authorList>
    </citation>
    <scope>NUCLEOTIDE SEQUENCE [LARGE SCALE GENOMIC DNA]</scope>
    <source>
        <strain evidence="2 3">BR3267</strain>
    </source>
</reference>
<evidence type="ECO:0000313" key="3">
    <source>
        <dbReference type="Proteomes" id="UP000051380"/>
    </source>
</evidence>
<dbReference type="Pfam" id="PF01636">
    <property type="entry name" value="APH"/>
    <property type="match status" value="1"/>
</dbReference>
<dbReference type="AlphaFoldDB" id="A0A0R3C879"/>
<dbReference type="InterPro" id="IPR011009">
    <property type="entry name" value="Kinase-like_dom_sf"/>
</dbReference>
<dbReference type="GO" id="GO:0005524">
    <property type="term" value="F:ATP binding"/>
    <property type="evidence" value="ECO:0007669"/>
    <property type="project" value="InterPro"/>
</dbReference>
<accession>A0A0R3C879</accession>